<dbReference type="Proteomes" id="UP000231823">
    <property type="component" value="Chromosome"/>
</dbReference>
<keyword evidence="2" id="KW-1185">Reference proteome</keyword>
<reference evidence="1 2" key="1">
    <citation type="submission" date="2017-12" db="EMBL/GenBank/DDBJ databases">
        <title>Complete genome sequence of Spiroplasma floricola 23-6 (ATCC 29989).</title>
        <authorList>
            <person name="Tsai Y.-M."/>
            <person name="Wu P.-S."/>
            <person name="Lo W.-S."/>
            <person name="Kuo C.-H."/>
        </authorList>
    </citation>
    <scope>NUCLEOTIDE SEQUENCE [LARGE SCALE GENOMIC DNA]</scope>
    <source>
        <strain evidence="1 2">23-6</strain>
    </source>
</reference>
<organism evidence="1 2">
    <name type="scientific">Spiroplasma floricola 23-6</name>
    <dbReference type="NCBI Taxonomy" id="1336749"/>
    <lineage>
        <taxon>Bacteria</taxon>
        <taxon>Bacillati</taxon>
        <taxon>Mycoplasmatota</taxon>
        <taxon>Mollicutes</taxon>
        <taxon>Entomoplasmatales</taxon>
        <taxon>Spiroplasmataceae</taxon>
        <taxon>Spiroplasma</taxon>
    </lineage>
</organism>
<proteinExistence type="predicted"/>
<name>A0A2K8SE89_9MOLU</name>
<evidence type="ECO:0000313" key="1">
    <source>
        <dbReference type="EMBL" id="AUB31771.1"/>
    </source>
</evidence>
<dbReference type="EMBL" id="CP025057">
    <property type="protein sequence ID" value="AUB31771.1"/>
    <property type="molecule type" value="Genomic_DNA"/>
</dbReference>
<sequence>MSDNQDTMKILIVGNGWNAHFNNKLKDFNNNFLIWLENYASSVDEFDSFFDTVFNNFEDFKEKIFVIIKYFYKELIKYKENLTENFTIESAIKLIGENYSRNVIKNKGDFNQENKNKDLFFSICKTLLGYYIEFSSKFDDQIAMWFENGIENYQFESGSFENLVNLGYDLIFTTNYNEILKNFIYKWRRNSIYYDHFELRVINIHGKNEINAENFIQRYSNIQINLEDKKISTQLSFLKIPFENYWYNHSNNPSLKNLNIEIDLYGLSMNNDNHLIHSICKDIALQFSSKFRILELGNIELIINYFYFKQNEMPNINYKIKKIVIKEINSSDVRNHELYKITDEIIKKIKLDIEKNST</sequence>
<accession>A0A2K8SE89</accession>
<evidence type="ECO:0000313" key="2">
    <source>
        <dbReference type="Proteomes" id="UP000231823"/>
    </source>
</evidence>
<protein>
    <submittedName>
        <fullName evidence="1">Uncharacterized protein</fullName>
    </submittedName>
</protein>
<dbReference type="AlphaFoldDB" id="A0A2K8SE89"/>
<dbReference type="KEGG" id="sfz:SFLOR_v1c07230"/>
<dbReference type="RefSeq" id="WP_100916740.1">
    <property type="nucleotide sequence ID" value="NZ_CP025057.1"/>
</dbReference>
<gene>
    <name evidence="1" type="ORF">SFLOR_v1c07230</name>
</gene>